<dbReference type="UniPathway" id="UPA00034">
    <property type="reaction ID" value="UER00021"/>
</dbReference>
<evidence type="ECO:0000256" key="13">
    <source>
        <dbReference type="ARBA" id="ARBA00031891"/>
    </source>
</evidence>
<feature type="binding site" evidence="15">
    <location>
        <position position="74"/>
    </location>
    <ligand>
        <name>Zn(2+)</name>
        <dbReference type="ChEBI" id="CHEBI:29105"/>
        <label>1</label>
    </ligand>
</feature>
<evidence type="ECO:0000256" key="9">
    <source>
        <dbReference type="ARBA" id="ARBA00022833"/>
    </source>
</evidence>
<evidence type="ECO:0000256" key="6">
    <source>
        <dbReference type="ARBA" id="ARBA00022605"/>
    </source>
</evidence>
<dbReference type="NCBIfam" id="NF009557">
    <property type="entry name" value="PRK13009.1"/>
    <property type="match status" value="1"/>
</dbReference>
<dbReference type="InterPro" id="IPR005941">
    <property type="entry name" value="DapE_proteobac"/>
</dbReference>
<keyword evidence="10 15" id="KW-0220">Diaminopimelate biosynthesis</keyword>
<evidence type="ECO:0000256" key="12">
    <source>
        <dbReference type="ARBA" id="ARBA00023285"/>
    </source>
</evidence>
<dbReference type="GO" id="GO:0008270">
    <property type="term" value="F:zinc ion binding"/>
    <property type="evidence" value="ECO:0007669"/>
    <property type="project" value="UniProtKB-UniRule"/>
</dbReference>
<evidence type="ECO:0000256" key="4">
    <source>
        <dbReference type="ARBA" id="ARBA00011921"/>
    </source>
</evidence>
<evidence type="ECO:0000313" key="18">
    <source>
        <dbReference type="Proteomes" id="UP000243745"/>
    </source>
</evidence>
<dbReference type="PANTHER" id="PTHR43808:SF31">
    <property type="entry name" value="N-ACETYL-L-CITRULLINE DEACETYLASE"/>
    <property type="match status" value="1"/>
</dbReference>
<dbReference type="GO" id="GO:0008777">
    <property type="term" value="F:acetylornithine deacetylase activity"/>
    <property type="evidence" value="ECO:0007669"/>
    <property type="project" value="TreeGrafter"/>
</dbReference>
<dbReference type="NCBIfam" id="TIGR01246">
    <property type="entry name" value="dapE_proteo"/>
    <property type="match status" value="1"/>
</dbReference>
<evidence type="ECO:0000256" key="7">
    <source>
        <dbReference type="ARBA" id="ARBA00022723"/>
    </source>
</evidence>
<evidence type="ECO:0000256" key="3">
    <source>
        <dbReference type="ARBA" id="ARBA00011738"/>
    </source>
</evidence>
<dbReference type="FunFam" id="3.40.630.10:FF:000005">
    <property type="entry name" value="Succinyl-diaminopimelate desuccinylase"/>
    <property type="match status" value="1"/>
</dbReference>
<feature type="binding site" evidence="15">
    <location>
        <position position="107"/>
    </location>
    <ligand>
        <name>Zn(2+)</name>
        <dbReference type="ChEBI" id="CHEBI:29105"/>
        <label>1</label>
    </ligand>
</feature>
<name>A0A662ZEP6_9GAMM</name>
<evidence type="ECO:0000256" key="1">
    <source>
        <dbReference type="ARBA" id="ARBA00005130"/>
    </source>
</evidence>
<evidence type="ECO:0000313" key="17">
    <source>
        <dbReference type="EMBL" id="SFP07036.1"/>
    </source>
</evidence>
<dbReference type="InterPro" id="IPR011650">
    <property type="entry name" value="Peptidase_M20_dimer"/>
</dbReference>
<sequence>MNNHDDRSGQEVVSLCLELVSRPSVTPKDEGCQQLIATRLRDSGFHIENLTHIDTTNMYATHGSGSPNFCFLGHTDVVPPGDSGLWAYSPFEPVIQGGMIYGRGTADMKGGDAAMVMAAKRFVEKHPNHKGRISLIFTSNEEGDFKNGTPHVVSRLMERNENIDYCIVGEPSSQSVLGDTIKIGRRGSITANIRVFGIQGHVAYPHLGRNPVHDAVPALNELLSYQWDGGNEYFPPTSMQIPNVRAGTGAGNVIPGDCFIQINWRFSNETTADEIKHVTDEILSKYKLNYHIDWEFFGDPYITEKGELLDITRKAIKDVCGIDVQESTAGGTSDGRFVAKFNECQVIELGAISETIHKANECTSAEDLEKLAVIYEKILEMIMAE</sequence>
<dbReference type="SUPFAM" id="SSF53187">
    <property type="entry name" value="Zn-dependent exopeptidases"/>
    <property type="match status" value="1"/>
</dbReference>
<reference evidence="17 18" key="1">
    <citation type="submission" date="2016-10" db="EMBL/GenBank/DDBJ databases">
        <authorList>
            <person name="Varghese N."/>
            <person name="Submissions S."/>
        </authorList>
    </citation>
    <scope>NUCLEOTIDE SEQUENCE [LARGE SCALE GENOMIC DNA]</scope>
    <source>
        <strain evidence="17 18">DSM 1361</strain>
    </source>
</reference>
<evidence type="ECO:0000256" key="10">
    <source>
        <dbReference type="ARBA" id="ARBA00022915"/>
    </source>
</evidence>
<feature type="active site" description="Proton acceptor" evidence="15">
    <location>
        <position position="141"/>
    </location>
</feature>
<dbReference type="CDD" id="cd03891">
    <property type="entry name" value="M20_DapE_proteobac"/>
    <property type="match status" value="1"/>
</dbReference>
<keyword evidence="9 15" id="KW-0862">Zinc</keyword>
<proteinExistence type="inferred from homology"/>
<comment type="catalytic activity">
    <reaction evidence="14 15">
        <text>N-succinyl-(2S,6S)-2,6-diaminopimelate + H2O = (2S,6S)-2,6-diaminopimelate + succinate</text>
        <dbReference type="Rhea" id="RHEA:22608"/>
        <dbReference type="ChEBI" id="CHEBI:15377"/>
        <dbReference type="ChEBI" id="CHEBI:30031"/>
        <dbReference type="ChEBI" id="CHEBI:57609"/>
        <dbReference type="ChEBI" id="CHEBI:58087"/>
        <dbReference type="EC" id="3.5.1.18"/>
    </reaction>
</comment>
<dbReference type="InterPro" id="IPR002933">
    <property type="entry name" value="Peptidase_M20"/>
</dbReference>
<dbReference type="InterPro" id="IPR001261">
    <property type="entry name" value="ArgE/DapE_CS"/>
</dbReference>
<accession>A0A662ZEP6</accession>
<feature type="binding site" evidence="15">
    <location>
        <position position="170"/>
    </location>
    <ligand>
        <name>Zn(2+)</name>
        <dbReference type="ChEBI" id="CHEBI:29105"/>
        <label>1</label>
    </ligand>
</feature>
<dbReference type="RefSeq" id="WP_093140416.1">
    <property type="nucleotide sequence ID" value="NZ_FOXF01000004.1"/>
</dbReference>
<dbReference type="Gene3D" id="3.40.630.10">
    <property type="entry name" value="Zn peptidases"/>
    <property type="match status" value="2"/>
</dbReference>
<comment type="pathway">
    <text evidence="1 15">Amino-acid biosynthesis; L-lysine biosynthesis via DAP pathway; LL-2,6-diaminopimelate from (S)-tetrahydrodipicolinate (succinylase route): step 3/3.</text>
</comment>
<protein>
    <recommendedName>
        <fullName evidence="5 15">Succinyl-diaminopimelate desuccinylase</fullName>
        <shortName evidence="15">SDAP desuccinylase</shortName>
        <ecNumber evidence="4 15">3.5.1.18</ecNumber>
    </recommendedName>
    <alternativeName>
        <fullName evidence="13 15">N-succinyl-LL-2,6-diaminoheptanedioate amidohydrolase</fullName>
    </alternativeName>
</protein>
<dbReference type="SUPFAM" id="SSF55031">
    <property type="entry name" value="Bacterial exopeptidase dimerisation domain"/>
    <property type="match status" value="1"/>
</dbReference>
<dbReference type="PROSITE" id="PS00759">
    <property type="entry name" value="ARGE_DAPE_CPG2_2"/>
    <property type="match status" value="1"/>
</dbReference>
<dbReference type="Pfam" id="PF07687">
    <property type="entry name" value="M20_dimer"/>
    <property type="match status" value="1"/>
</dbReference>
<feature type="active site" evidence="15">
    <location>
        <position position="76"/>
    </location>
</feature>
<dbReference type="GO" id="GO:0019877">
    <property type="term" value="P:diaminopimelate biosynthetic process"/>
    <property type="evidence" value="ECO:0007669"/>
    <property type="project" value="UniProtKB-UniRule"/>
</dbReference>
<evidence type="ECO:0000259" key="16">
    <source>
        <dbReference type="Pfam" id="PF07687"/>
    </source>
</evidence>
<comment type="similarity">
    <text evidence="2 15">Belongs to the peptidase M20A family. DapE subfamily.</text>
</comment>
<keyword evidence="12 15" id="KW-0170">Cobalt</keyword>
<dbReference type="InterPro" id="IPR036264">
    <property type="entry name" value="Bact_exopeptidase_dim_dom"/>
</dbReference>
<keyword evidence="6 15" id="KW-0028">Amino-acid biosynthesis</keyword>
<dbReference type="EC" id="3.5.1.18" evidence="4 15"/>
<dbReference type="GO" id="GO:0009089">
    <property type="term" value="P:lysine biosynthetic process via diaminopimelate"/>
    <property type="evidence" value="ECO:0007669"/>
    <property type="project" value="UniProtKB-UniRule"/>
</dbReference>
<keyword evidence="18" id="KW-1185">Reference proteome</keyword>
<feature type="binding site" evidence="15">
    <location>
        <position position="107"/>
    </location>
    <ligand>
        <name>Zn(2+)</name>
        <dbReference type="ChEBI" id="CHEBI:29105"/>
        <label>2</label>
    </ligand>
</feature>
<evidence type="ECO:0000256" key="15">
    <source>
        <dbReference type="HAMAP-Rule" id="MF_01690"/>
    </source>
</evidence>
<comment type="function">
    <text evidence="15">Catalyzes the hydrolysis of N-succinyl-L,L-diaminopimelic acid (SDAP), forming succinate and LL-2,6-diaminopimelate (DAP), an intermediate involved in the bacterial biosynthesis of lysine and meso-diaminopimelic acid, an essential component of bacterial cell walls.</text>
</comment>
<dbReference type="AlphaFoldDB" id="A0A662ZEP6"/>
<evidence type="ECO:0000256" key="5">
    <source>
        <dbReference type="ARBA" id="ARBA00022391"/>
    </source>
</evidence>
<evidence type="ECO:0000256" key="2">
    <source>
        <dbReference type="ARBA" id="ARBA00006746"/>
    </source>
</evidence>
<dbReference type="GO" id="GO:0050897">
    <property type="term" value="F:cobalt ion binding"/>
    <property type="evidence" value="ECO:0007669"/>
    <property type="project" value="UniProtKB-UniRule"/>
</dbReference>
<dbReference type="GO" id="GO:0009014">
    <property type="term" value="F:succinyl-diaminopimelate desuccinylase activity"/>
    <property type="evidence" value="ECO:0007669"/>
    <property type="project" value="UniProtKB-UniRule"/>
</dbReference>
<dbReference type="OrthoDB" id="9809784at2"/>
<comment type="subunit">
    <text evidence="3 15">Homodimer.</text>
</comment>
<keyword evidence="8 15" id="KW-0378">Hydrolase</keyword>
<gene>
    <name evidence="15" type="primary">dapE</name>
    <name evidence="17" type="ORF">SAMN02910344_00356</name>
</gene>
<feature type="domain" description="Peptidase M20 dimerisation" evidence="16">
    <location>
        <begin position="183"/>
        <end position="290"/>
    </location>
</feature>
<feature type="binding site" evidence="15">
    <location>
        <position position="142"/>
    </location>
    <ligand>
        <name>Zn(2+)</name>
        <dbReference type="ChEBI" id="CHEBI:29105"/>
        <label>2</label>
    </ligand>
</feature>
<dbReference type="EMBL" id="FOXF01000004">
    <property type="protein sequence ID" value="SFP07036.1"/>
    <property type="molecule type" value="Genomic_DNA"/>
</dbReference>
<keyword evidence="11 15" id="KW-0457">Lysine biosynthesis</keyword>
<organism evidence="17 18">
    <name type="scientific">Ruminobacter amylophilus</name>
    <dbReference type="NCBI Taxonomy" id="867"/>
    <lineage>
        <taxon>Bacteria</taxon>
        <taxon>Pseudomonadati</taxon>
        <taxon>Pseudomonadota</taxon>
        <taxon>Gammaproteobacteria</taxon>
        <taxon>Aeromonadales</taxon>
        <taxon>Succinivibrionaceae</taxon>
        <taxon>Ruminobacter</taxon>
    </lineage>
</organism>
<dbReference type="InterPro" id="IPR050072">
    <property type="entry name" value="Peptidase_M20A"/>
</dbReference>
<keyword evidence="7 15" id="KW-0479">Metal-binding</keyword>
<dbReference type="HAMAP" id="MF_01690">
    <property type="entry name" value="DapE"/>
    <property type="match status" value="1"/>
</dbReference>
<dbReference type="PANTHER" id="PTHR43808">
    <property type="entry name" value="ACETYLORNITHINE DEACETYLASE"/>
    <property type="match status" value="1"/>
</dbReference>
<evidence type="ECO:0000256" key="14">
    <source>
        <dbReference type="ARBA" id="ARBA00051301"/>
    </source>
</evidence>
<dbReference type="Pfam" id="PF01546">
    <property type="entry name" value="Peptidase_M20"/>
    <property type="match status" value="1"/>
</dbReference>
<evidence type="ECO:0000256" key="11">
    <source>
        <dbReference type="ARBA" id="ARBA00023154"/>
    </source>
</evidence>
<evidence type="ECO:0000256" key="8">
    <source>
        <dbReference type="ARBA" id="ARBA00022801"/>
    </source>
</evidence>
<dbReference type="GO" id="GO:0006526">
    <property type="term" value="P:L-arginine biosynthetic process"/>
    <property type="evidence" value="ECO:0007669"/>
    <property type="project" value="TreeGrafter"/>
</dbReference>
<dbReference type="Proteomes" id="UP000243745">
    <property type="component" value="Unassembled WGS sequence"/>
</dbReference>
<feature type="binding site" evidence="15">
    <location>
        <position position="357"/>
    </location>
    <ligand>
        <name>Zn(2+)</name>
        <dbReference type="ChEBI" id="CHEBI:29105"/>
        <label>2</label>
    </ligand>
</feature>
<comment type="cofactor">
    <cofactor evidence="15">
        <name>Zn(2+)</name>
        <dbReference type="ChEBI" id="CHEBI:29105"/>
    </cofactor>
    <cofactor evidence="15">
        <name>Co(2+)</name>
        <dbReference type="ChEBI" id="CHEBI:48828"/>
    </cofactor>
    <text evidence="15">Binds 2 Zn(2+) or Co(2+) ions per subunit.</text>
</comment>